<evidence type="ECO:0000313" key="1">
    <source>
        <dbReference type="EnsemblPlants" id="cds.evm.model.03.1589"/>
    </source>
</evidence>
<keyword evidence="2" id="KW-1185">Reference proteome</keyword>
<dbReference type="AlphaFoldDB" id="A0A803P5V9"/>
<protein>
    <submittedName>
        <fullName evidence="1">Uncharacterized protein</fullName>
    </submittedName>
</protein>
<dbReference type="Gramene" id="evm.model.03.1589">
    <property type="protein sequence ID" value="cds.evm.model.03.1589"/>
    <property type="gene ID" value="evm.TU.03.1589"/>
</dbReference>
<dbReference type="PANTHER" id="PTHR47602:SF2">
    <property type="entry name" value="F-BOX PROTEIN SKIP22"/>
    <property type="match status" value="1"/>
</dbReference>
<dbReference type="PANTHER" id="PTHR47602">
    <property type="entry name" value="F-BOX PROTEIN SKIP22"/>
    <property type="match status" value="1"/>
</dbReference>
<reference evidence="1" key="2">
    <citation type="submission" date="2021-03" db="UniProtKB">
        <authorList>
            <consortium name="EnsemblPlants"/>
        </authorList>
    </citation>
    <scope>IDENTIFICATION</scope>
</reference>
<sequence>MGDDDDKFKVCIKCNRDTQWKRKIALFELCVRDELAFPLKVKLREEAGFSSLPCLIELHPDLKMKILEFLPDKNAMLHMRCSSSS</sequence>
<evidence type="ECO:0000313" key="2">
    <source>
        <dbReference type="Proteomes" id="UP000596661"/>
    </source>
</evidence>
<dbReference type="Proteomes" id="UP000596661">
    <property type="component" value="Chromosome 3"/>
</dbReference>
<dbReference type="EnsemblPlants" id="evm.model.03.1589">
    <property type="protein sequence ID" value="cds.evm.model.03.1589"/>
    <property type="gene ID" value="evm.TU.03.1589"/>
</dbReference>
<dbReference type="EMBL" id="UZAU01000322">
    <property type="status" value="NOT_ANNOTATED_CDS"/>
    <property type="molecule type" value="Genomic_DNA"/>
</dbReference>
<accession>A0A803P5V9</accession>
<name>A0A803P5V9_CANSA</name>
<reference evidence="1" key="1">
    <citation type="submission" date="2018-11" db="EMBL/GenBank/DDBJ databases">
        <authorList>
            <person name="Grassa J C."/>
        </authorList>
    </citation>
    <scope>NUCLEOTIDE SEQUENCE [LARGE SCALE GENOMIC DNA]</scope>
</reference>
<organism evidence="1 2">
    <name type="scientific">Cannabis sativa</name>
    <name type="common">Hemp</name>
    <name type="synonym">Marijuana</name>
    <dbReference type="NCBI Taxonomy" id="3483"/>
    <lineage>
        <taxon>Eukaryota</taxon>
        <taxon>Viridiplantae</taxon>
        <taxon>Streptophyta</taxon>
        <taxon>Embryophyta</taxon>
        <taxon>Tracheophyta</taxon>
        <taxon>Spermatophyta</taxon>
        <taxon>Magnoliopsida</taxon>
        <taxon>eudicotyledons</taxon>
        <taxon>Gunneridae</taxon>
        <taxon>Pentapetalae</taxon>
        <taxon>rosids</taxon>
        <taxon>fabids</taxon>
        <taxon>Rosales</taxon>
        <taxon>Cannabaceae</taxon>
        <taxon>Cannabis</taxon>
    </lineage>
</organism>
<proteinExistence type="predicted"/>